<dbReference type="InterPro" id="IPR005135">
    <property type="entry name" value="Endo/exonuclease/phosphatase"/>
</dbReference>
<organism evidence="3 4">
    <name type="scientific">Apostasia shenzhenica</name>
    <dbReference type="NCBI Taxonomy" id="1088818"/>
    <lineage>
        <taxon>Eukaryota</taxon>
        <taxon>Viridiplantae</taxon>
        <taxon>Streptophyta</taxon>
        <taxon>Embryophyta</taxon>
        <taxon>Tracheophyta</taxon>
        <taxon>Spermatophyta</taxon>
        <taxon>Magnoliopsida</taxon>
        <taxon>Liliopsida</taxon>
        <taxon>Asparagales</taxon>
        <taxon>Orchidaceae</taxon>
        <taxon>Apostasioideae</taxon>
        <taxon>Apostasia</taxon>
    </lineage>
</organism>
<feature type="domain" description="Endonuclease/exonuclease/phosphatase" evidence="2">
    <location>
        <begin position="167"/>
        <end position="349"/>
    </location>
</feature>
<dbReference type="PANTHER" id="PTHR12121">
    <property type="entry name" value="CARBON CATABOLITE REPRESSOR PROTEIN 4"/>
    <property type="match status" value="1"/>
</dbReference>
<dbReference type="GO" id="GO:0000175">
    <property type="term" value="F:3'-5'-RNA exonuclease activity"/>
    <property type="evidence" value="ECO:0007669"/>
    <property type="project" value="TreeGrafter"/>
</dbReference>
<dbReference type="EMBL" id="KZ452040">
    <property type="protein sequence ID" value="PKA49048.1"/>
    <property type="molecule type" value="Genomic_DNA"/>
</dbReference>
<feature type="region of interest" description="Disordered" evidence="1">
    <location>
        <begin position="437"/>
        <end position="470"/>
    </location>
</feature>
<dbReference type="InterPro" id="IPR050410">
    <property type="entry name" value="CCR4/nocturin_mRNA_transcr"/>
</dbReference>
<evidence type="ECO:0000259" key="2">
    <source>
        <dbReference type="Pfam" id="PF03372"/>
    </source>
</evidence>
<sequence>MRFSSRPLQCTGAGISDIALNPTMSSSSYRARGRRPWHRGFCDRASAFGYGGAVRAETFVSGDSHIRDVRVVNYAYQQGYARDARIPSVAPQQFRPWRNPPLLFRAGPPPKSADHRNWVFAATQPPAGCDRFKVLSYNILADYLAVDHQSKLYYHIPNHILDWEWRKKRLFIEFGLWSPDIMCLQEVDRFCDLEGELTVRGYAGLWKMRTGNAIDGCAIFWRTNRFQLLHEEHIEFSKHGLRNNVAQICVLESKLRCVAEDVSSVLPASIKHRSGGNQVVVCNIHVLYNPKRGEIKIGQVRVLLERAYAVSKTWNDAPVVICGDFNSIPMSPLYKFITEQKLNISGLSRHQISGQYSASLHAQANSDPISYSAQSLRRDSTVSDLGGQQGIYHNDKGNASTSENSPVKPRPDLPLNNDWHKSASVLENLGQDSSSSQWSLASMSSRTTSCSSQQTILHAGREDYRDEESKNVNDGIPFAVDQRDFRAQEIRTNVTDSVKHSSSISCSNSNFNAPIESVGNLELKTVSEGHKVYTNGYPIDETENVNICSFQEEGDTVGNAPSFQGNKEDSNDMGSLGAFSSHPTDVNNSHFINVSEDISTEKVSSATVALGALSENASTGSGSSLSAYDSSVNNKMDDTSKNEDKKLIDCSDFGAGNEQISSDKTFEELSTMSGNSSRHASAADENHFSEICTSESASQRNQSESCNNLWLDETLTNELSGCEEKADPNFFKELLGTEDVNQASHHLCSSNVVLQDESSFPLVFTASDAVKPCYNPYSWSPTEIEAASGNPKSTSVEHCLKLRSAYADVEDYAGTRDSNREPAVTSYNRQFMGTVDYIWCTEALQTVKVLDTIPKHVLRRTPGFPTQKWGSDHIALACELAFSKACKTK</sequence>
<dbReference type="SUPFAM" id="SSF56219">
    <property type="entry name" value="DNase I-like"/>
    <property type="match status" value="1"/>
</dbReference>
<keyword evidence="4" id="KW-1185">Reference proteome</keyword>
<evidence type="ECO:0000313" key="4">
    <source>
        <dbReference type="Proteomes" id="UP000236161"/>
    </source>
</evidence>
<protein>
    <submittedName>
        <fullName evidence="3">Carbon catabolite repressor protein 4 like 6</fullName>
    </submittedName>
</protein>
<feature type="compositionally biased region" description="Low complexity" evidence="1">
    <location>
        <begin position="437"/>
        <end position="452"/>
    </location>
</feature>
<feature type="compositionally biased region" description="Basic and acidic residues" evidence="1">
    <location>
        <begin position="459"/>
        <end position="470"/>
    </location>
</feature>
<accession>A0A2I0A0I3</accession>
<gene>
    <name evidence="3" type="primary">CCR4-6</name>
    <name evidence="3" type="ORF">AXF42_Ash010732</name>
</gene>
<dbReference type="AlphaFoldDB" id="A0A2I0A0I3"/>
<dbReference type="OrthoDB" id="428734at2759"/>
<proteinExistence type="predicted"/>
<evidence type="ECO:0000313" key="3">
    <source>
        <dbReference type="EMBL" id="PKA49048.1"/>
    </source>
</evidence>
<reference evidence="3 4" key="1">
    <citation type="journal article" date="2017" name="Nature">
        <title>The Apostasia genome and the evolution of orchids.</title>
        <authorList>
            <person name="Zhang G.Q."/>
            <person name="Liu K.W."/>
            <person name="Li Z."/>
            <person name="Lohaus R."/>
            <person name="Hsiao Y.Y."/>
            <person name="Niu S.C."/>
            <person name="Wang J.Y."/>
            <person name="Lin Y.C."/>
            <person name="Xu Q."/>
            <person name="Chen L.J."/>
            <person name="Yoshida K."/>
            <person name="Fujiwara S."/>
            <person name="Wang Z.W."/>
            <person name="Zhang Y.Q."/>
            <person name="Mitsuda N."/>
            <person name="Wang M."/>
            <person name="Liu G.H."/>
            <person name="Pecoraro L."/>
            <person name="Huang H.X."/>
            <person name="Xiao X.J."/>
            <person name="Lin M."/>
            <person name="Wu X.Y."/>
            <person name="Wu W.L."/>
            <person name="Chen Y.Y."/>
            <person name="Chang S.B."/>
            <person name="Sakamoto S."/>
            <person name="Ohme-Takagi M."/>
            <person name="Yagi M."/>
            <person name="Zeng S.J."/>
            <person name="Shen C.Y."/>
            <person name="Yeh C.M."/>
            <person name="Luo Y.B."/>
            <person name="Tsai W.C."/>
            <person name="Van de Peer Y."/>
            <person name="Liu Z.J."/>
        </authorList>
    </citation>
    <scope>NUCLEOTIDE SEQUENCE [LARGE SCALE GENOMIC DNA]</scope>
    <source>
        <strain evidence="4">cv. Shenzhen</strain>
        <tissue evidence="3">Stem</tissue>
    </source>
</reference>
<dbReference type="PANTHER" id="PTHR12121:SF85">
    <property type="entry name" value="CARBON CATABOLITE REPRESSOR PROTEIN 4 HOMOLOG 6"/>
    <property type="match status" value="1"/>
</dbReference>
<dbReference type="InterPro" id="IPR036691">
    <property type="entry name" value="Endo/exonu/phosph_ase_sf"/>
</dbReference>
<dbReference type="Proteomes" id="UP000236161">
    <property type="component" value="Unassembled WGS sequence"/>
</dbReference>
<dbReference type="Gene3D" id="3.60.10.10">
    <property type="entry name" value="Endonuclease/exonuclease/phosphatase"/>
    <property type="match status" value="2"/>
</dbReference>
<dbReference type="Pfam" id="PF03372">
    <property type="entry name" value="Exo_endo_phos"/>
    <property type="match status" value="1"/>
</dbReference>
<evidence type="ECO:0000256" key="1">
    <source>
        <dbReference type="SAM" id="MobiDB-lite"/>
    </source>
</evidence>
<feature type="region of interest" description="Disordered" evidence="1">
    <location>
        <begin position="370"/>
        <end position="418"/>
    </location>
</feature>
<name>A0A2I0A0I3_9ASPA</name>